<keyword evidence="7" id="KW-0472">Membrane</keyword>
<proteinExistence type="predicted"/>
<keyword evidence="6" id="KW-0902">Two-component regulatory system</keyword>
<keyword evidence="4" id="KW-0808">Transferase</keyword>
<evidence type="ECO:0000313" key="10">
    <source>
        <dbReference type="Proteomes" id="UP000187181"/>
    </source>
</evidence>
<dbReference type="Proteomes" id="UP000187181">
    <property type="component" value="Unassembled WGS sequence"/>
</dbReference>
<evidence type="ECO:0000256" key="7">
    <source>
        <dbReference type="SAM" id="Phobius"/>
    </source>
</evidence>
<feature type="transmembrane region" description="Helical" evidence="7">
    <location>
        <begin position="31"/>
        <end position="49"/>
    </location>
</feature>
<dbReference type="Gene3D" id="1.10.287.130">
    <property type="match status" value="1"/>
</dbReference>
<dbReference type="FunFam" id="3.30.565.10:FF:000006">
    <property type="entry name" value="Sensor histidine kinase WalK"/>
    <property type="match status" value="1"/>
</dbReference>
<evidence type="ECO:0000256" key="2">
    <source>
        <dbReference type="ARBA" id="ARBA00012438"/>
    </source>
</evidence>
<dbReference type="SUPFAM" id="SSF47384">
    <property type="entry name" value="Homodimeric domain of signal transducing histidine kinase"/>
    <property type="match status" value="1"/>
</dbReference>
<name>A0A1R3XPW7_9BACT</name>
<dbReference type="Pfam" id="PF00512">
    <property type="entry name" value="HisKA"/>
    <property type="match status" value="1"/>
</dbReference>
<dbReference type="Gene3D" id="3.30.565.10">
    <property type="entry name" value="Histidine kinase-like ATPase, C-terminal domain"/>
    <property type="match status" value="1"/>
</dbReference>
<dbReference type="CDD" id="cd00082">
    <property type="entry name" value="HisKA"/>
    <property type="match status" value="1"/>
</dbReference>
<dbReference type="PANTHER" id="PTHR43711">
    <property type="entry name" value="TWO-COMPONENT HISTIDINE KINASE"/>
    <property type="match status" value="1"/>
</dbReference>
<dbReference type="CDD" id="cd00075">
    <property type="entry name" value="HATPase"/>
    <property type="match status" value="1"/>
</dbReference>
<comment type="catalytic activity">
    <reaction evidence="1">
        <text>ATP + protein L-histidine = ADP + protein N-phospho-L-histidine.</text>
        <dbReference type="EC" id="2.7.13.3"/>
    </reaction>
</comment>
<organism evidence="9 10">
    <name type="scientific">Pontibacter indicus</name>
    <dbReference type="NCBI Taxonomy" id="1317125"/>
    <lineage>
        <taxon>Bacteria</taxon>
        <taxon>Pseudomonadati</taxon>
        <taxon>Bacteroidota</taxon>
        <taxon>Cytophagia</taxon>
        <taxon>Cytophagales</taxon>
        <taxon>Hymenobacteraceae</taxon>
        <taxon>Pontibacter</taxon>
    </lineage>
</organism>
<dbReference type="InterPro" id="IPR036097">
    <property type="entry name" value="HisK_dim/P_sf"/>
</dbReference>
<feature type="transmembrane region" description="Helical" evidence="7">
    <location>
        <begin position="125"/>
        <end position="141"/>
    </location>
</feature>
<evidence type="ECO:0000256" key="3">
    <source>
        <dbReference type="ARBA" id="ARBA00022553"/>
    </source>
</evidence>
<gene>
    <name evidence="9" type="ORF">SAMN05444128_3336</name>
</gene>
<evidence type="ECO:0000256" key="6">
    <source>
        <dbReference type="ARBA" id="ARBA00023012"/>
    </source>
</evidence>
<evidence type="ECO:0000313" key="9">
    <source>
        <dbReference type="EMBL" id="SIT93927.1"/>
    </source>
</evidence>
<dbReference type="SMART" id="SM00387">
    <property type="entry name" value="HATPase_c"/>
    <property type="match status" value="1"/>
</dbReference>
<evidence type="ECO:0000256" key="5">
    <source>
        <dbReference type="ARBA" id="ARBA00022777"/>
    </source>
</evidence>
<evidence type="ECO:0000256" key="1">
    <source>
        <dbReference type="ARBA" id="ARBA00000085"/>
    </source>
</evidence>
<feature type="transmembrane region" description="Helical" evidence="7">
    <location>
        <begin position="146"/>
        <end position="164"/>
    </location>
</feature>
<dbReference type="SMART" id="SM00388">
    <property type="entry name" value="HisKA"/>
    <property type="match status" value="1"/>
</dbReference>
<dbReference type="PANTHER" id="PTHR43711:SF1">
    <property type="entry name" value="HISTIDINE KINASE 1"/>
    <property type="match status" value="1"/>
</dbReference>
<keyword evidence="3" id="KW-0597">Phosphoprotein</keyword>
<keyword evidence="7" id="KW-0812">Transmembrane</keyword>
<keyword evidence="10" id="KW-1185">Reference proteome</keyword>
<keyword evidence="5 9" id="KW-0418">Kinase</keyword>
<dbReference type="Pfam" id="PF02518">
    <property type="entry name" value="HATPase_c"/>
    <property type="match status" value="1"/>
</dbReference>
<dbReference type="SUPFAM" id="SSF55874">
    <property type="entry name" value="ATPase domain of HSP90 chaperone/DNA topoisomerase II/histidine kinase"/>
    <property type="match status" value="1"/>
</dbReference>
<dbReference type="InterPro" id="IPR004358">
    <property type="entry name" value="Sig_transdc_His_kin-like_C"/>
</dbReference>
<dbReference type="RefSeq" id="WP_076671126.1">
    <property type="nucleotide sequence ID" value="NZ_FTPP01000003.1"/>
</dbReference>
<dbReference type="InterPro" id="IPR036890">
    <property type="entry name" value="HATPase_C_sf"/>
</dbReference>
<accession>A0A1R3XPW7</accession>
<dbReference type="OrthoDB" id="9757990at2"/>
<feature type="transmembrane region" description="Helical" evidence="7">
    <location>
        <begin position="99"/>
        <end position="119"/>
    </location>
</feature>
<dbReference type="EMBL" id="FTPP01000003">
    <property type="protein sequence ID" value="SIT93927.1"/>
    <property type="molecule type" value="Genomic_DNA"/>
</dbReference>
<dbReference type="InterPro" id="IPR005467">
    <property type="entry name" value="His_kinase_dom"/>
</dbReference>
<dbReference type="InterPro" id="IPR050736">
    <property type="entry name" value="Sensor_HK_Regulatory"/>
</dbReference>
<protein>
    <recommendedName>
        <fullName evidence="2">histidine kinase</fullName>
        <ecNumber evidence="2">2.7.13.3</ecNumber>
    </recommendedName>
</protein>
<feature type="domain" description="Histidine kinase" evidence="8">
    <location>
        <begin position="226"/>
        <end position="441"/>
    </location>
</feature>
<dbReference type="EC" id="2.7.13.3" evidence="2"/>
<dbReference type="InterPro" id="IPR003661">
    <property type="entry name" value="HisK_dim/P_dom"/>
</dbReference>
<feature type="transmembrane region" description="Helical" evidence="7">
    <location>
        <begin position="61"/>
        <end position="79"/>
    </location>
</feature>
<dbReference type="AlphaFoldDB" id="A0A1R3XPW7"/>
<dbReference type="PRINTS" id="PR00344">
    <property type="entry name" value="BCTRLSENSOR"/>
</dbReference>
<reference evidence="10" key="1">
    <citation type="submission" date="2017-01" db="EMBL/GenBank/DDBJ databases">
        <authorList>
            <person name="Varghese N."/>
            <person name="Submissions S."/>
        </authorList>
    </citation>
    <scope>NUCLEOTIDE SEQUENCE [LARGE SCALE GENOMIC DNA]</scope>
    <source>
        <strain evidence="10">LP100</strain>
    </source>
</reference>
<sequence>MNLYFYRSAPQANSQDFHQYYLPHNIRAVRLLSRVWLVIAILVLASNYVVDFGHRFQGAAFYQVAYTLFLTAGLSVYLFDRWLRTKPAERVSTSYRYLYLAYAFVFAVTCLLMSVAVQGSPINNMTMYLLGLSLIAVLFVLELKELLLLATAVELTFAGGVMLLDLPVERIIMNHTGSLFLILFFYFISRLNYSFRYNHFLQLRLIEQKNAELEQLSKAKTQILGVVAHDLRTPFANIEMMASMLIRKPLSPEQQARFFELILKSCQSSKGIINELLEMARYDQEGACAPEPTKLDEFLDHLELEWQLQLKGTRQLQVQKDQEECWVNLDAEKFRRVLDNLLSNAVKFTQEQGNIMVRLMRQDSTIKLEVSDNGIGIPEAMRPHLFEPFSRAGRKGLRGEQTVGLGLSIARKLVEMHQGTLELRHGQEQGTTFRISLPAFK</sequence>
<evidence type="ECO:0000256" key="4">
    <source>
        <dbReference type="ARBA" id="ARBA00022679"/>
    </source>
</evidence>
<evidence type="ECO:0000259" key="8">
    <source>
        <dbReference type="PROSITE" id="PS50109"/>
    </source>
</evidence>
<dbReference type="GO" id="GO:0000155">
    <property type="term" value="F:phosphorelay sensor kinase activity"/>
    <property type="evidence" value="ECO:0007669"/>
    <property type="project" value="InterPro"/>
</dbReference>
<dbReference type="STRING" id="1317125.SAMN05444128_3336"/>
<dbReference type="PROSITE" id="PS50109">
    <property type="entry name" value="HIS_KIN"/>
    <property type="match status" value="1"/>
</dbReference>
<dbReference type="InterPro" id="IPR003594">
    <property type="entry name" value="HATPase_dom"/>
</dbReference>
<keyword evidence="7" id="KW-1133">Transmembrane helix</keyword>
<feature type="transmembrane region" description="Helical" evidence="7">
    <location>
        <begin position="170"/>
        <end position="188"/>
    </location>
</feature>